<keyword evidence="4" id="KW-1185">Reference proteome</keyword>
<comment type="caution">
    <text evidence="3">The sequence shown here is derived from an EMBL/GenBank/DDBJ whole genome shotgun (WGS) entry which is preliminary data.</text>
</comment>
<dbReference type="EMBL" id="JARZFX010000008">
    <property type="protein sequence ID" value="MEC5424806.1"/>
    <property type="molecule type" value="Genomic_DNA"/>
</dbReference>
<evidence type="ECO:0000256" key="1">
    <source>
        <dbReference type="ARBA" id="ARBA00005254"/>
    </source>
</evidence>
<dbReference type="Proteomes" id="UP001335737">
    <property type="component" value="Unassembled WGS sequence"/>
</dbReference>
<evidence type="ECO:0000313" key="4">
    <source>
        <dbReference type="Proteomes" id="UP001335737"/>
    </source>
</evidence>
<name>A0ABU6KHM1_9BACI</name>
<dbReference type="InterPro" id="IPR029045">
    <property type="entry name" value="ClpP/crotonase-like_dom_sf"/>
</dbReference>
<dbReference type="PANTHER" id="PTHR11941:SF54">
    <property type="entry name" value="ENOYL-COA HYDRATASE, MITOCHONDRIAL"/>
    <property type="match status" value="1"/>
</dbReference>
<dbReference type="PANTHER" id="PTHR11941">
    <property type="entry name" value="ENOYL-COA HYDRATASE-RELATED"/>
    <property type="match status" value="1"/>
</dbReference>
<evidence type="ECO:0000256" key="2">
    <source>
        <dbReference type="RuleBase" id="RU003707"/>
    </source>
</evidence>
<dbReference type="InterPro" id="IPR001753">
    <property type="entry name" value="Enoyl-CoA_hydra/iso"/>
</dbReference>
<protein>
    <submittedName>
        <fullName evidence="3">Enoyl-CoA hydratase/isomerase family protein</fullName>
    </submittedName>
</protein>
<reference evidence="3 4" key="1">
    <citation type="journal article" date="2024" name="Int. J. Syst. Evol. Microbiol.">
        <title>Virgibacillus tibetensis sp. nov., isolated from salt lake on the Tibetan Plateau of China.</title>
        <authorList>
            <person name="Phurbu D."/>
            <person name="Liu Z.-X."/>
            <person name="Wang R."/>
            <person name="Zheng Y.-Y."/>
            <person name="Liu H.-C."/>
            <person name="Zhou Y.-G."/>
            <person name="Yu Y.-J."/>
            <person name="Li A.-H."/>
        </authorList>
    </citation>
    <scope>NUCLEOTIDE SEQUENCE [LARGE SCALE GENOMIC DNA]</scope>
    <source>
        <strain evidence="3 4">C22-A2</strain>
    </source>
</reference>
<proteinExistence type="inferred from homology"/>
<gene>
    <name evidence="3" type="ORF">QGM71_15070</name>
</gene>
<organism evidence="3 4">
    <name type="scientific">Virgibacillus tibetensis</name>
    <dbReference type="NCBI Taxonomy" id="3042313"/>
    <lineage>
        <taxon>Bacteria</taxon>
        <taxon>Bacillati</taxon>
        <taxon>Bacillota</taxon>
        <taxon>Bacilli</taxon>
        <taxon>Bacillales</taxon>
        <taxon>Bacillaceae</taxon>
        <taxon>Virgibacillus</taxon>
    </lineage>
</organism>
<dbReference type="SUPFAM" id="SSF52096">
    <property type="entry name" value="ClpP/crotonase"/>
    <property type="match status" value="1"/>
</dbReference>
<evidence type="ECO:0000313" key="3">
    <source>
        <dbReference type="EMBL" id="MEC5424806.1"/>
    </source>
</evidence>
<dbReference type="Pfam" id="PF00378">
    <property type="entry name" value="ECH_1"/>
    <property type="match status" value="1"/>
</dbReference>
<dbReference type="PROSITE" id="PS00166">
    <property type="entry name" value="ENOYL_COA_HYDRATASE"/>
    <property type="match status" value="1"/>
</dbReference>
<comment type="similarity">
    <text evidence="1 2">Belongs to the enoyl-CoA hydratase/isomerase family.</text>
</comment>
<dbReference type="InterPro" id="IPR018376">
    <property type="entry name" value="Enoyl-CoA_hyd/isom_CS"/>
</dbReference>
<dbReference type="RefSeq" id="WP_327608364.1">
    <property type="nucleotide sequence ID" value="NZ_JARZFX010000008.1"/>
</dbReference>
<dbReference type="Gene3D" id="3.90.226.10">
    <property type="entry name" value="2-enoyl-CoA Hydratase, Chain A, domain 1"/>
    <property type="match status" value="1"/>
</dbReference>
<dbReference type="CDD" id="cd06558">
    <property type="entry name" value="crotonase-like"/>
    <property type="match status" value="1"/>
</dbReference>
<sequence>MNFETIHLEKKNDVLWVWLNRENKVSTINLKMMKELIGLADWLREESEIKFVVFTNKGKLFSAGFDLYNFNEEIENKDEAPQFIRSMSIIGQELMRKLENLEQISIAALRGSAYGGGVAIAMTTDFRLMADGTVFNLPETNVGLFLNWGCTPRLVKAVGALKAKEIIMLCEDITSDECSHLGLVNKVVSTEKLDNEVDQLIEKIRGKGYYSIRMTKKLVNASIMANVGDVFINEPELAERVITSGETKEKVDKFMKRAQK</sequence>
<accession>A0ABU6KHM1</accession>